<evidence type="ECO:0000259" key="1">
    <source>
        <dbReference type="SMART" id="SM00829"/>
    </source>
</evidence>
<dbReference type="SUPFAM" id="SSF50129">
    <property type="entry name" value="GroES-like"/>
    <property type="match status" value="1"/>
</dbReference>
<dbReference type="InterPro" id="IPR051397">
    <property type="entry name" value="Zn-ADH-like_protein"/>
</dbReference>
<evidence type="ECO:0000313" key="3">
    <source>
        <dbReference type="Proteomes" id="UP001348817"/>
    </source>
</evidence>
<gene>
    <name evidence="2" type="ORF">FUAX_33490</name>
</gene>
<evidence type="ECO:0000313" key="2">
    <source>
        <dbReference type="EMBL" id="BDD10917.1"/>
    </source>
</evidence>
<dbReference type="Pfam" id="PF00107">
    <property type="entry name" value="ADH_zinc_N"/>
    <property type="match status" value="1"/>
</dbReference>
<dbReference type="InterPro" id="IPR014188">
    <property type="entry name" value="Acrylyl-CoA_reductase_AcuI"/>
</dbReference>
<feature type="domain" description="Enoyl reductase (ER)" evidence="1">
    <location>
        <begin position="21"/>
        <end position="330"/>
    </location>
</feature>
<dbReference type="InterPro" id="IPR011032">
    <property type="entry name" value="GroES-like_sf"/>
</dbReference>
<dbReference type="SMART" id="SM00829">
    <property type="entry name" value="PKS_ER"/>
    <property type="match status" value="1"/>
</dbReference>
<organism evidence="2 3">
    <name type="scientific">Fulvitalea axinellae</name>
    <dbReference type="NCBI Taxonomy" id="1182444"/>
    <lineage>
        <taxon>Bacteria</taxon>
        <taxon>Pseudomonadati</taxon>
        <taxon>Bacteroidota</taxon>
        <taxon>Cytophagia</taxon>
        <taxon>Cytophagales</taxon>
        <taxon>Persicobacteraceae</taxon>
        <taxon>Fulvitalea</taxon>
    </lineage>
</organism>
<dbReference type="InterPro" id="IPR013149">
    <property type="entry name" value="ADH-like_C"/>
</dbReference>
<name>A0AAU9CSC9_9BACT</name>
<dbReference type="AlphaFoldDB" id="A0AAU9CSC9"/>
<dbReference type="NCBIfam" id="TIGR02823">
    <property type="entry name" value="oxido_YhdH"/>
    <property type="match status" value="1"/>
</dbReference>
<dbReference type="InterPro" id="IPR013154">
    <property type="entry name" value="ADH-like_N"/>
</dbReference>
<dbReference type="GO" id="GO:0043957">
    <property type="term" value="F:acryloyl-CoA reductase (NADPH) activity"/>
    <property type="evidence" value="ECO:0007669"/>
    <property type="project" value="TreeGrafter"/>
</dbReference>
<dbReference type="SUPFAM" id="SSF51735">
    <property type="entry name" value="NAD(P)-binding Rossmann-fold domains"/>
    <property type="match status" value="1"/>
</dbReference>
<dbReference type="PANTHER" id="PTHR43677:SF1">
    <property type="entry name" value="ACRYLYL-COA REDUCTASE ACUI-RELATED"/>
    <property type="match status" value="1"/>
</dbReference>
<dbReference type="Gene3D" id="3.90.180.10">
    <property type="entry name" value="Medium-chain alcohol dehydrogenases, catalytic domain"/>
    <property type="match status" value="1"/>
</dbReference>
<dbReference type="Proteomes" id="UP001348817">
    <property type="component" value="Chromosome"/>
</dbReference>
<protein>
    <submittedName>
        <fullName evidence="2">Alcohol dehydrogenase</fullName>
    </submittedName>
</protein>
<accession>A0AAU9CSC9</accession>
<proteinExistence type="predicted"/>
<sequence>MREETKFKAWVVREKEDKTFSRALEDKAVSELPEGEVLIKASFAGLNFKDALSATGNKGVTRNYPHTPGIDVSGVVAESSDNRFKVGDNVLVTGYDLGMNTDGGFGEYVRVPAGWVIPLPDGLSLDEAMIMGTGAFTAALMVRKLIMNDVRPEDGDVVVTGATGGVGSMAVAILSKLGYSVFASTGKQEAHEFLKSLGAKDCVDRSEIRDESGRPMLRTRWAAGVDTVGGETLTSLLKTVHAKGSVTCCGLVESPKLEMTVFPFILRGVNLLGVDSAETKMELRKEIWSKLSGDWKPENLQTMVNYVKLEDLDPYFGKILKGEIQGRIVVKY</sequence>
<keyword evidence="3" id="KW-1185">Reference proteome</keyword>
<dbReference type="Pfam" id="PF08240">
    <property type="entry name" value="ADH_N"/>
    <property type="match status" value="1"/>
</dbReference>
<dbReference type="Gene3D" id="3.40.50.720">
    <property type="entry name" value="NAD(P)-binding Rossmann-like Domain"/>
    <property type="match status" value="1"/>
</dbReference>
<dbReference type="InterPro" id="IPR020843">
    <property type="entry name" value="ER"/>
</dbReference>
<dbReference type="EMBL" id="AP025314">
    <property type="protein sequence ID" value="BDD10917.1"/>
    <property type="molecule type" value="Genomic_DNA"/>
</dbReference>
<dbReference type="CDD" id="cd05280">
    <property type="entry name" value="MDR_yhdh_yhfp"/>
    <property type="match status" value="1"/>
</dbReference>
<dbReference type="RefSeq" id="WP_338392443.1">
    <property type="nucleotide sequence ID" value="NZ_AP025314.1"/>
</dbReference>
<dbReference type="InterPro" id="IPR036291">
    <property type="entry name" value="NAD(P)-bd_dom_sf"/>
</dbReference>
<dbReference type="KEGG" id="fax:FUAX_33490"/>
<dbReference type="PANTHER" id="PTHR43677">
    <property type="entry name" value="SHORT-CHAIN DEHYDROGENASE/REDUCTASE"/>
    <property type="match status" value="1"/>
</dbReference>
<reference evidence="2 3" key="1">
    <citation type="submission" date="2021-12" db="EMBL/GenBank/DDBJ databases">
        <title>Genome sequencing of bacteria with rrn-lacking chromosome and rrn-plasmid.</title>
        <authorList>
            <person name="Anda M."/>
            <person name="Iwasaki W."/>
        </authorList>
    </citation>
    <scope>NUCLEOTIDE SEQUENCE [LARGE SCALE GENOMIC DNA]</scope>
    <source>
        <strain evidence="2 3">DSM 100852</strain>
    </source>
</reference>